<dbReference type="AlphaFoldDB" id="A0A0X8NXB4"/>
<organism evidence="3 4">
    <name type="scientific">Alcaligenes xylosoxydans xylosoxydans</name>
    <name type="common">Achromobacter xylosoxidans</name>
    <dbReference type="NCBI Taxonomy" id="85698"/>
    <lineage>
        <taxon>Bacteria</taxon>
        <taxon>Pseudomonadati</taxon>
        <taxon>Pseudomonadota</taxon>
        <taxon>Betaproteobacteria</taxon>
        <taxon>Burkholderiales</taxon>
        <taxon>Alcaligenaceae</taxon>
        <taxon>Achromobacter</taxon>
    </lineage>
</organism>
<dbReference type="PANTHER" id="PTHR30204">
    <property type="entry name" value="REDOX-CYCLING DRUG-SENSING TRANSCRIPTIONAL ACTIVATOR SOXR"/>
    <property type="match status" value="1"/>
</dbReference>
<dbReference type="Proteomes" id="UP000060602">
    <property type="component" value="Chromosome"/>
</dbReference>
<dbReference type="RefSeq" id="WP_061071780.1">
    <property type="nucleotide sequence ID" value="NZ_CP014060.2"/>
</dbReference>
<evidence type="ECO:0000259" key="2">
    <source>
        <dbReference type="PROSITE" id="PS50937"/>
    </source>
</evidence>
<accession>A0A0X8NXB4</accession>
<dbReference type="GO" id="GO:0003677">
    <property type="term" value="F:DNA binding"/>
    <property type="evidence" value="ECO:0007669"/>
    <property type="project" value="UniProtKB-KW"/>
</dbReference>
<dbReference type="InterPro" id="IPR009061">
    <property type="entry name" value="DNA-bd_dom_put_sf"/>
</dbReference>
<dbReference type="InterPro" id="IPR000551">
    <property type="entry name" value="MerR-type_HTH_dom"/>
</dbReference>
<dbReference type="GO" id="GO:0003700">
    <property type="term" value="F:DNA-binding transcription factor activity"/>
    <property type="evidence" value="ECO:0007669"/>
    <property type="project" value="InterPro"/>
</dbReference>
<dbReference type="PROSITE" id="PS00552">
    <property type="entry name" value="HTH_MERR_1"/>
    <property type="match status" value="1"/>
</dbReference>
<dbReference type="PROSITE" id="PS50937">
    <property type="entry name" value="HTH_MERR_2"/>
    <property type="match status" value="1"/>
</dbReference>
<keyword evidence="1 3" id="KW-0238">DNA-binding</keyword>
<evidence type="ECO:0000313" key="4">
    <source>
        <dbReference type="Proteomes" id="UP000060602"/>
    </source>
</evidence>
<dbReference type="InterPro" id="IPR012925">
    <property type="entry name" value="TipAS_dom"/>
</dbReference>
<dbReference type="SUPFAM" id="SSF46955">
    <property type="entry name" value="Putative DNA-binding domain"/>
    <property type="match status" value="1"/>
</dbReference>
<proteinExistence type="predicted"/>
<name>A0A0X8NXB4_ALCXX</name>
<sequence length="338" mass="37904">MLLKVGELARRAGLTVRTLHHYDSIGLLVASVRSDAGYRLYNRDDIARLHQIQALRRLGLPLADIGDLLARPDVSLAGVIDQQIHMLEHQLAQTARLRDRLLRLRAQHASGAAPDLADWLQTLELMTMYDKYFTDHELRTLPYFAPDSGVQQRWAALAREAAAALAAGMAPADERAQDLARRWMLQLEHDTASNPELAARLDHMFSSEPALQQDQGVTPAMIDFIVAAFAETKMRLYEKYLAADEIAHLRANYGKRVKEWMPLVAQVHRAIANGDAPEAPASRALARRWLELFRSYAGDSPATHEKFRHAMAQEPELLAGTWVTPDTLAFLRQAMTPP</sequence>
<dbReference type="InterPro" id="IPR047057">
    <property type="entry name" value="MerR_fam"/>
</dbReference>
<dbReference type="PRINTS" id="PR00040">
    <property type="entry name" value="HTHMERR"/>
</dbReference>
<gene>
    <name evidence="3" type="ORF">AL504_08375</name>
</gene>
<dbReference type="EMBL" id="CP014060">
    <property type="protein sequence ID" value="AMG36040.1"/>
    <property type="molecule type" value="Genomic_DNA"/>
</dbReference>
<protein>
    <submittedName>
        <fullName evidence="3">MerR family DNA-binding transcriptional regulator</fullName>
    </submittedName>
</protein>
<dbReference type="PANTHER" id="PTHR30204:SF90">
    <property type="entry name" value="HTH-TYPE TRANSCRIPTIONAL ACTIVATOR MTA"/>
    <property type="match status" value="1"/>
</dbReference>
<dbReference type="Gene3D" id="1.10.1660.10">
    <property type="match status" value="1"/>
</dbReference>
<feature type="domain" description="HTH merR-type" evidence="2">
    <location>
        <begin position="2"/>
        <end position="71"/>
    </location>
</feature>
<dbReference type="Pfam" id="PF13411">
    <property type="entry name" value="MerR_1"/>
    <property type="match status" value="1"/>
</dbReference>
<dbReference type="Pfam" id="PF07739">
    <property type="entry name" value="TipAS"/>
    <property type="match status" value="1"/>
</dbReference>
<reference evidence="4" key="1">
    <citation type="submission" date="2015-12" db="EMBL/GenBank/DDBJ databases">
        <title>FDA dAtabase for Regulatory Grade micrObial Sequences (FDA-ARGOS): Supporting development and validation of Infectious Disease Dx tests.</title>
        <authorList>
            <person name="Case J."/>
            <person name="Tallon L."/>
            <person name="Sadzewicz L."/>
            <person name="Sengamalay N."/>
            <person name="Ott S."/>
            <person name="Godinez A."/>
            <person name="Nagaraj S."/>
            <person name="Nadendla S."/>
            <person name="Sichtig H."/>
        </authorList>
    </citation>
    <scope>NUCLEOTIDE SEQUENCE [LARGE SCALE GENOMIC DNA]</scope>
    <source>
        <strain evidence="4">FDAARGOS_147</strain>
    </source>
</reference>
<evidence type="ECO:0000256" key="1">
    <source>
        <dbReference type="ARBA" id="ARBA00023125"/>
    </source>
</evidence>
<dbReference type="SMART" id="SM00422">
    <property type="entry name" value="HTH_MERR"/>
    <property type="match status" value="1"/>
</dbReference>
<evidence type="ECO:0000313" key="3">
    <source>
        <dbReference type="EMBL" id="AMG36040.1"/>
    </source>
</evidence>